<keyword evidence="6 8" id="KW-0472">Membrane</keyword>
<feature type="transmembrane region" description="Helical" evidence="8">
    <location>
        <begin position="211"/>
        <end position="229"/>
    </location>
</feature>
<feature type="transmembrane region" description="Helical" evidence="8">
    <location>
        <begin position="98"/>
        <end position="115"/>
    </location>
</feature>
<evidence type="ECO:0000256" key="8">
    <source>
        <dbReference type="SAM" id="Phobius"/>
    </source>
</evidence>
<feature type="transmembrane region" description="Helical" evidence="8">
    <location>
        <begin position="48"/>
        <end position="66"/>
    </location>
</feature>
<evidence type="ECO:0000256" key="3">
    <source>
        <dbReference type="ARBA" id="ARBA00022679"/>
    </source>
</evidence>
<feature type="transmembrane region" description="Helical" evidence="8">
    <location>
        <begin position="277"/>
        <end position="304"/>
    </location>
</feature>
<evidence type="ECO:0000256" key="1">
    <source>
        <dbReference type="ARBA" id="ARBA00004651"/>
    </source>
</evidence>
<gene>
    <name evidence="9" type="primary">tagO</name>
    <name evidence="9" type="ORF">H0A61_00660</name>
</gene>
<dbReference type="RefSeq" id="WP_206708553.1">
    <property type="nucleotide sequence ID" value="NZ_CP059066.1"/>
</dbReference>
<comment type="subcellular location">
    <subcellularLocation>
        <location evidence="1">Cell membrane</location>
        <topology evidence="1">Multi-pass membrane protein</topology>
    </subcellularLocation>
</comment>
<feature type="transmembrane region" description="Helical" evidence="8">
    <location>
        <begin position="310"/>
        <end position="328"/>
    </location>
</feature>
<dbReference type="PANTHER" id="PTHR22926:SF3">
    <property type="entry name" value="UNDECAPRENYL-PHOSPHATE ALPHA-N-ACETYLGLUCOSAMINYL 1-PHOSPHATE TRANSFERASE"/>
    <property type="match status" value="1"/>
</dbReference>
<evidence type="ECO:0000256" key="7">
    <source>
        <dbReference type="PIRSR" id="PIRSR600715-1"/>
    </source>
</evidence>
<keyword evidence="4 8" id="KW-0812">Transmembrane</keyword>
<dbReference type="GO" id="GO:0071555">
    <property type="term" value="P:cell wall organization"/>
    <property type="evidence" value="ECO:0007669"/>
    <property type="project" value="TreeGrafter"/>
</dbReference>
<evidence type="ECO:0000256" key="6">
    <source>
        <dbReference type="ARBA" id="ARBA00023136"/>
    </source>
</evidence>
<dbReference type="PROSITE" id="PS01348">
    <property type="entry name" value="MRAY_2"/>
    <property type="match status" value="1"/>
</dbReference>
<protein>
    <submittedName>
        <fullName evidence="9">Putative undecaprenyl-phosphate N-acetylglucosaminyl 1-phosphate transferase</fullName>
        <ecNumber evidence="9">2.7.8.33</ecNumber>
    </submittedName>
</protein>
<dbReference type="InterPro" id="IPR000715">
    <property type="entry name" value="Glycosyl_transferase_4"/>
</dbReference>
<evidence type="ECO:0000313" key="10">
    <source>
        <dbReference type="Proteomes" id="UP000662904"/>
    </source>
</evidence>
<dbReference type="KEGG" id="kme:H0A61_00660"/>
<dbReference type="EC" id="2.7.8.33" evidence="9"/>
<keyword evidence="10" id="KW-1185">Reference proteome</keyword>
<dbReference type="PANTHER" id="PTHR22926">
    <property type="entry name" value="PHOSPHO-N-ACETYLMURAMOYL-PENTAPEPTIDE-TRANSFERASE"/>
    <property type="match status" value="1"/>
</dbReference>
<feature type="transmembrane region" description="Helical" evidence="8">
    <location>
        <begin position="6"/>
        <end position="27"/>
    </location>
</feature>
<feature type="transmembrane region" description="Helical" evidence="8">
    <location>
        <begin position="72"/>
        <end position="91"/>
    </location>
</feature>
<feature type="transmembrane region" description="Helical" evidence="8">
    <location>
        <begin position="235"/>
        <end position="256"/>
    </location>
</feature>
<feature type="transmembrane region" description="Helical" evidence="8">
    <location>
        <begin position="157"/>
        <end position="175"/>
    </location>
</feature>
<dbReference type="GO" id="GO:0009103">
    <property type="term" value="P:lipopolysaccharide biosynthetic process"/>
    <property type="evidence" value="ECO:0007669"/>
    <property type="project" value="TreeGrafter"/>
</dbReference>
<dbReference type="GO" id="GO:0036380">
    <property type="term" value="F:UDP-N-acetylglucosamine-undecaprenyl-phosphate N-acetylglucosaminephosphotransferase activity"/>
    <property type="evidence" value="ECO:0007669"/>
    <property type="project" value="UniProtKB-EC"/>
</dbReference>
<evidence type="ECO:0000256" key="4">
    <source>
        <dbReference type="ARBA" id="ARBA00022692"/>
    </source>
</evidence>
<dbReference type="CDD" id="cd06853">
    <property type="entry name" value="GT_WecA_like"/>
    <property type="match status" value="1"/>
</dbReference>
<evidence type="ECO:0000313" key="9">
    <source>
        <dbReference type="EMBL" id="QSQ08338.1"/>
    </source>
</evidence>
<keyword evidence="2" id="KW-1003">Cell membrane</keyword>
<dbReference type="GO" id="GO:0044038">
    <property type="term" value="P:cell wall macromolecule biosynthetic process"/>
    <property type="evidence" value="ECO:0007669"/>
    <property type="project" value="TreeGrafter"/>
</dbReference>
<evidence type="ECO:0000256" key="2">
    <source>
        <dbReference type="ARBA" id="ARBA00022475"/>
    </source>
</evidence>
<feature type="transmembrane region" description="Helical" evidence="8">
    <location>
        <begin position="181"/>
        <end position="199"/>
    </location>
</feature>
<accession>A0A8A0RL50</accession>
<keyword evidence="7" id="KW-0460">Magnesium</keyword>
<evidence type="ECO:0000256" key="5">
    <source>
        <dbReference type="ARBA" id="ARBA00022989"/>
    </source>
</evidence>
<dbReference type="Pfam" id="PF00953">
    <property type="entry name" value="Glycos_transf_4"/>
    <property type="match status" value="1"/>
</dbReference>
<dbReference type="EMBL" id="CP059066">
    <property type="protein sequence ID" value="QSQ08338.1"/>
    <property type="molecule type" value="Genomic_DNA"/>
</dbReference>
<reference evidence="9" key="1">
    <citation type="submission" date="2020-07" db="EMBL/GenBank/DDBJ databases">
        <title>Koleobacter methoxysyntrophicus gen. nov., sp. nov., a novel anaerobic bacterium isolated from deep subsurface oil field and proposal of Koleobacterales ord. nov. in the phylum Firmicutes.</title>
        <authorList>
            <person name="Sakamoto S."/>
            <person name="Tamaki H."/>
        </authorList>
    </citation>
    <scope>NUCLEOTIDE SEQUENCE</scope>
    <source>
        <strain evidence="9">NRmbB1</strain>
    </source>
</reference>
<dbReference type="InterPro" id="IPR018480">
    <property type="entry name" value="PNAcMuramoyl-5peptid_Trfase_CS"/>
</dbReference>
<name>A0A8A0RL50_9FIRM</name>
<keyword evidence="7" id="KW-0479">Metal-binding</keyword>
<feature type="binding site" evidence="7">
    <location>
        <position position="150"/>
    </location>
    <ligand>
        <name>Mg(2+)</name>
        <dbReference type="ChEBI" id="CHEBI:18420"/>
    </ligand>
</feature>
<organism evidence="9 10">
    <name type="scientific">Koleobacter methoxysyntrophicus</name>
    <dbReference type="NCBI Taxonomy" id="2751313"/>
    <lineage>
        <taxon>Bacteria</taxon>
        <taxon>Bacillati</taxon>
        <taxon>Bacillota</taxon>
        <taxon>Clostridia</taxon>
        <taxon>Koleobacterales</taxon>
        <taxon>Koleobacteraceae</taxon>
        <taxon>Koleobacter</taxon>
    </lineage>
</organism>
<dbReference type="Proteomes" id="UP000662904">
    <property type="component" value="Chromosome"/>
</dbReference>
<dbReference type="GO" id="GO:0046872">
    <property type="term" value="F:metal ion binding"/>
    <property type="evidence" value="ECO:0007669"/>
    <property type="project" value="UniProtKB-KW"/>
</dbReference>
<dbReference type="GO" id="GO:0005886">
    <property type="term" value="C:plasma membrane"/>
    <property type="evidence" value="ECO:0007669"/>
    <property type="project" value="UniProtKB-SubCell"/>
</dbReference>
<proteinExistence type="predicted"/>
<sequence length="344" mass="36670">MKTYIYAFIVALVISYILTPFVERLAWKTGAVDIPKDERRVHTKPIPRIGGLAIYIAFIVTVLITMPVTDNIKGVIIGGTLITILGVLDDIYNLPAKIKLLGQVAAAGILVYFGIKVEWVTNPLGDMVYLGKLSIPITIFWIVGVTNTLNFIDGLDGLAAGIASIASFTLMLVALNEGLGPVVILTAALAGGAVGFLPFNFNPAKIFMGDTGAMFLGYVLAAISVMGAIKSATAIALAVPILALGLPIFDTAFAILRRAINGYPVMKADKDHLHHRLLAIGLTQRQTVLIMYSISAALGMSAIALSEMGLLQAGFILIVLITLLVIAGRQWGITSLRQSKQLDI</sequence>
<keyword evidence="5 8" id="KW-1133">Transmembrane helix</keyword>
<keyword evidence="3 9" id="KW-0808">Transferase</keyword>
<comment type="cofactor">
    <cofactor evidence="7">
        <name>Mg(2+)</name>
        <dbReference type="ChEBI" id="CHEBI:18420"/>
    </cofactor>
</comment>
<dbReference type="AlphaFoldDB" id="A0A8A0RL50"/>
<feature type="binding site" evidence="7">
    <location>
        <position position="210"/>
    </location>
    <ligand>
        <name>Mg(2+)</name>
        <dbReference type="ChEBI" id="CHEBI:18420"/>
    </ligand>
</feature>